<dbReference type="GO" id="GO:0070897">
    <property type="term" value="P:transcription preinitiation complex assembly"/>
    <property type="evidence" value="ECO:0007669"/>
    <property type="project" value="InterPro"/>
</dbReference>
<dbReference type="SUPFAM" id="SSF47954">
    <property type="entry name" value="Cyclin-like"/>
    <property type="match status" value="1"/>
</dbReference>
<dbReference type="PANTHER" id="PTHR11618:SF13">
    <property type="entry name" value="TRANSCRIPTION INITIATION FACTOR IIB"/>
    <property type="match status" value="1"/>
</dbReference>
<keyword evidence="5" id="KW-0862">Zinc</keyword>
<name>A0A9W8ATC0_9FUNG</name>
<dbReference type="AlphaFoldDB" id="A0A9W8ATC0"/>
<evidence type="ECO:0000256" key="5">
    <source>
        <dbReference type="PROSITE-ProRule" id="PRU00469"/>
    </source>
</evidence>
<dbReference type="InterPro" id="IPR000812">
    <property type="entry name" value="TFIIB"/>
</dbReference>
<evidence type="ECO:0000256" key="1">
    <source>
        <dbReference type="ARBA" id="ARBA00022737"/>
    </source>
</evidence>
<keyword evidence="5" id="KW-0479">Metal-binding</keyword>
<dbReference type="OrthoDB" id="511529at2759"/>
<dbReference type="EMBL" id="JANBPY010000426">
    <property type="protein sequence ID" value="KAJ1966920.1"/>
    <property type="molecule type" value="Genomic_DNA"/>
</dbReference>
<dbReference type="PANTHER" id="PTHR11618">
    <property type="entry name" value="TRANSCRIPTION INITIATION FACTOR IIB-RELATED"/>
    <property type="match status" value="1"/>
</dbReference>
<reference evidence="8" key="1">
    <citation type="submission" date="2022-07" db="EMBL/GenBank/DDBJ databases">
        <title>Phylogenomic reconstructions and comparative analyses of Kickxellomycotina fungi.</title>
        <authorList>
            <person name="Reynolds N.K."/>
            <person name="Stajich J.E."/>
            <person name="Barry K."/>
            <person name="Grigoriev I.V."/>
            <person name="Crous P."/>
            <person name="Smith M.E."/>
        </authorList>
    </citation>
    <scope>NUCLEOTIDE SEQUENCE</scope>
    <source>
        <strain evidence="8">RSA 1196</strain>
    </source>
</reference>
<keyword evidence="5" id="KW-0863">Zinc-finger</keyword>
<gene>
    <name evidence="8" type="ORF">IWQ62_002165</name>
</gene>
<dbReference type="Pfam" id="PF00382">
    <property type="entry name" value="TFIIB"/>
    <property type="match status" value="1"/>
</dbReference>
<dbReference type="GO" id="GO:0097550">
    <property type="term" value="C:transcription preinitiation complex"/>
    <property type="evidence" value="ECO:0007669"/>
    <property type="project" value="TreeGrafter"/>
</dbReference>
<dbReference type="GO" id="GO:0008270">
    <property type="term" value="F:zinc ion binding"/>
    <property type="evidence" value="ECO:0007669"/>
    <property type="project" value="UniProtKB-KW"/>
</dbReference>
<keyword evidence="2" id="KW-0805">Transcription regulation</keyword>
<feature type="region of interest" description="Disordered" evidence="6">
    <location>
        <begin position="381"/>
        <end position="422"/>
    </location>
</feature>
<feature type="domain" description="TFIIB-type" evidence="7">
    <location>
        <begin position="1"/>
        <end position="32"/>
    </location>
</feature>
<evidence type="ECO:0000256" key="4">
    <source>
        <dbReference type="ARBA" id="ARBA00031706"/>
    </source>
</evidence>
<comment type="caution">
    <text evidence="8">The sequence shown here is derived from an EMBL/GenBank/DDBJ whole genome shotgun (WGS) entry which is preliminary data.</text>
</comment>
<dbReference type="SUPFAM" id="SSF57783">
    <property type="entry name" value="Zinc beta-ribbon"/>
    <property type="match status" value="1"/>
</dbReference>
<feature type="compositionally biased region" description="Polar residues" evidence="6">
    <location>
        <begin position="396"/>
        <end position="407"/>
    </location>
</feature>
<evidence type="ECO:0000256" key="3">
    <source>
        <dbReference type="ARBA" id="ARBA00023163"/>
    </source>
</evidence>
<sequence>MPCPSCGAPSEAIQTNVGDGITVCTQCGLVLEQSVLTDSLEFNDRGGQTLVPQDDIPLRRLPETLPAPADVTTSTQPIPQQGATVGIQAEHPADLSLTVAGTRHQRREIIRIRHNVGAVASSLGLQSLVQRCHFIFDRLYESGELRLGRNGEVVAGACLLLAARENKRPLAVSDLAKAMEVSKPQLYRAVKWASSRLPIASGTTAHHAFLERYTVEVIRDYSHLLQECATQGLLPDLVDLAKGTYLLPAHITRTTVQLVHQLFDFWQANMTVTGQHNLGYYGATITLALQSVSHQHCEQPHEILPPAYDRVIRCVTRSFFTSLGLDPQTLTTRYTDLRRCIMGYAKELPWAPKVSLETTFYFVQDVLLHQATLRSHMNVCHTSEGSSNLRDDRDNGTTSSPLASSVGNRPVSGKLKKRRTQLAQVRDMLNSSGPATSSSPTPTCQSGLHIDPIHLILLRLQMASLPPSLLETKSDDQLRTIFQRHQTPTPPCAIGRTSWLYSPTPVFGTSVSLQTQYKDLVEGCPFCGEWHGYRRPLSIEASPLRSPTLESSPFNHAPHSYPTDDSQLTERDLPSPELRLYIHAIDDQSTDHDAN</sequence>
<dbReference type="InterPro" id="IPR013150">
    <property type="entry name" value="TFIIB_cyclin"/>
</dbReference>
<keyword evidence="3" id="KW-0804">Transcription</keyword>
<feature type="region of interest" description="Disordered" evidence="6">
    <location>
        <begin position="544"/>
        <end position="573"/>
    </location>
</feature>
<accession>A0A9W8ATC0</accession>
<protein>
    <recommendedName>
        <fullName evidence="4">General transcription factor TFIIB</fullName>
    </recommendedName>
</protein>
<evidence type="ECO:0000256" key="2">
    <source>
        <dbReference type="ARBA" id="ARBA00023015"/>
    </source>
</evidence>
<keyword evidence="9" id="KW-1185">Reference proteome</keyword>
<dbReference type="PROSITE" id="PS51134">
    <property type="entry name" value="ZF_TFIIB"/>
    <property type="match status" value="1"/>
</dbReference>
<organism evidence="8 9">
    <name type="scientific">Dispira parvispora</name>
    <dbReference type="NCBI Taxonomy" id="1520584"/>
    <lineage>
        <taxon>Eukaryota</taxon>
        <taxon>Fungi</taxon>
        <taxon>Fungi incertae sedis</taxon>
        <taxon>Zoopagomycota</taxon>
        <taxon>Kickxellomycotina</taxon>
        <taxon>Dimargaritomycetes</taxon>
        <taxon>Dimargaritales</taxon>
        <taxon>Dimargaritaceae</taxon>
        <taxon>Dispira</taxon>
    </lineage>
</organism>
<evidence type="ECO:0000313" key="9">
    <source>
        <dbReference type="Proteomes" id="UP001150925"/>
    </source>
</evidence>
<dbReference type="Proteomes" id="UP001150925">
    <property type="component" value="Unassembled WGS sequence"/>
</dbReference>
<proteinExistence type="predicted"/>
<dbReference type="GO" id="GO:0017025">
    <property type="term" value="F:TBP-class protein binding"/>
    <property type="evidence" value="ECO:0007669"/>
    <property type="project" value="InterPro"/>
</dbReference>
<dbReference type="InterPro" id="IPR013137">
    <property type="entry name" value="Znf_TFIIB"/>
</dbReference>
<dbReference type="Gene3D" id="1.10.472.170">
    <property type="match status" value="1"/>
</dbReference>
<keyword evidence="1" id="KW-0677">Repeat</keyword>
<evidence type="ECO:0000313" key="8">
    <source>
        <dbReference type="EMBL" id="KAJ1966920.1"/>
    </source>
</evidence>
<evidence type="ECO:0000256" key="6">
    <source>
        <dbReference type="SAM" id="MobiDB-lite"/>
    </source>
</evidence>
<evidence type="ECO:0000259" key="7">
    <source>
        <dbReference type="PROSITE" id="PS51134"/>
    </source>
</evidence>
<dbReference type="CDD" id="cd00043">
    <property type="entry name" value="CYCLIN_SF"/>
    <property type="match status" value="1"/>
</dbReference>
<dbReference type="GO" id="GO:0005634">
    <property type="term" value="C:nucleus"/>
    <property type="evidence" value="ECO:0007669"/>
    <property type="project" value="TreeGrafter"/>
</dbReference>
<dbReference type="InterPro" id="IPR036915">
    <property type="entry name" value="Cyclin-like_sf"/>
</dbReference>